<dbReference type="PANTHER" id="PTHR33877:SF1">
    <property type="entry name" value="TYPE IV METHYL-DIRECTED RESTRICTION ENZYME ECOKMCRA"/>
    <property type="match status" value="1"/>
</dbReference>
<protein>
    <submittedName>
        <fullName evidence="2">HNH endonuclease</fullName>
    </submittedName>
</protein>
<organism evidence="2 3">
    <name type="scientific">Fibrella rubiginis</name>
    <dbReference type="NCBI Taxonomy" id="2817060"/>
    <lineage>
        <taxon>Bacteria</taxon>
        <taxon>Pseudomonadati</taxon>
        <taxon>Bacteroidota</taxon>
        <taxon>Cytophagia</taxon>
        <taxon>Cytophagales</taxon>
        <taxon>Spirosomataceae</taxon>
        <taxon>Fibrella</taxon>
    </lineage>
</organism>
<dbReference type="GO" id="GO:0008270">
    <property type="term" value="F:zinc ion binding"/>
    <property type="evidence" value="ECO:0007669"/>
    <property type="project" value="InterPro"/>
</dbReference>
<gene>
    <name evidence="2" type="ORF">J2I47_10100</name>
</gene>
<dbReference type="GO" id="GO:0003676">
    <property type="term" value="F:nucleic acid binding"/>
    <property type="evidence" value="ECO:0007669"/>
    <property type="project" value="InterPro"/>
</dbReference>
<dbReference type="InterPro" id="IPR052892">
    <property type="entry name" value="NA-targeting_endonuclease"/>
</dbReference>
<evidence type="ECO:0000259" key="1">
    <source>
        <dbReference type="Pfam" id="PF01844"/>
    </source>
</evidence>
<evidence type="ECO:0000313" key="2">
    <source>
        <dbReference type="EMBL" id="MBO0936895.1"/>
    </source>
</evidence>
<accession>A0A939K5W6</accession>
<dbReference type="Pfam" id="PF01844">
    <property type="entry name" value="HNH"/>
    <property type="match status" value="1"/>
</dbReference>
<reference evidence="2" key="1">
    <citation type="submission" date="2021-03" db="EMBL/GenBank/DDBJ databases">
        <title>Fibrella sp. HMF5335 genome sequencing and assembly.</title>
        <authorList>
            <person name="Kang H."/>
            <person name="Kim H."/>
            <person name="Bae S."/>
            <person name="Joh K."/>
        </authorList>
    </citation>
    <scope>NUCLEOTIDE SEQUENCE</scope>
    <source>
        <strain evidence="2">HMF5335</strain>
    </source>
</reference>
<name>A0A939K5W6_9BACT</name>
<dbReference type="Gene3D" id="1.10.30.50">
    <property type="match status" value="1"/>
</dbReference>
<dbReference type="AlphaFoldDB" id="A0A939K5W6"/>
<proteinExistence type="predicted"/>
<keyword evidence="2" id="KW-0540">Nuclease</keyword>
<sequence length="132" mass="15060">MSRSGDYISAAVSRQVGERASFRCGYCLIAERDMGFSAEIDHIIALKHRGSGEVSNLAFSCSICNGNKGSDIASFTRSNELSRFYNPRTDVWSEHFRLDNFRIEPLTPIGEATEFIFRFNDDDRIEERFVLF</sequence>
<keyword evidence="3" id="KW-1185">Reference proteome</keyword>
<keyword evidence="2" id="KW-0255">Endonuclease</keyword>
<dbReference type="GO" id="GO:0004519">
    <property type="term" value="F:endonuclease activity"/>
    <property type="evidence" value="ECO:0007669"/>
    <property type="project" value="UniProtKB-KW"/>
</dbReference>
<dbReference type="EMBL" id="JAFMYV010000004">
    <property type="protein sequence ID" value="MBO0936895.1"/>
    <property type="molecule type" value="Genomic_DNA"/>
</dbReference>
<dbReference type="CDD" id="cd00085">
    <property type="entry name" value="HNHc"/>
    <property type="match status" value="1"/>
</dbReference>
<dbReference type="InterPro" id="IPR002711">
    <property type="entry name" value="HNH"/>
</dbReference>
<dbReference type="Proteomes" id="UP000664034">
    <property type="component" value="Unassembled WGS sequence"/>
</dbReference>
<comment type="caution">
    <text evidence="2">The sequence shown here is derived from an EMBL/GenBank/DDBJ whole genome shotgun (WGS) entry which is preliminary data.</text>
</comment>
<dbReference type="RefSeq" id="WP_207364452.1">
    <property type="nucleotide sequence ID" value="NZ_JAFMYV010000004.1"/>
</dbReference>
<keyword evidence="2" id="KW-0378">Hydrolase</keyword>
<evidence type="ECO:0000313" key="3">
    <source>
        <dbReference type="Proteomes" id="UP000664034"/>
    </source>
</evidence>
<dbReference type="PANTHER" id="PTHR33877">
    <property type="entry name" value="SLL1193 PROTEIN"/>
    <property type="match status" value="1"/>
</dbReference>
<feature type="domain" description="HNH" evidence="1">
    <location>
        <begin position="24"/>
        <end position="70"/>
    </location>
</feature>
<dbReference type="InterPro" id="IPR003615">
    <property type="entry name" value="HNH_nuc"/>
</dbReference>